<sequence length="79" mass="7993">MFGNACLVVFINMNGKNEVITGPVYLLSSCIGHGKIVGAHVSVERAGIGGGTSNALSVPASIVEIGRSPSKTSAQDHAV</sequence>
<dbReference type="EMBL" id="ABLD01000034">
    <property type="protein sequence ID" value="EDT07097.1"/>
    <property type="molecule type" value="Genomic_DNA"/>
</dbReference>
<evidence type="ECO:0000313" key="1">
    <source>
        <dbReference type="EMBL" id="EDT07097.1"/>
    </source>
</evidence>
<protein>
    <submittedName>
        <fullName evidence="1">Uncharacterized protein</fullName>
    </submittedName>
</protein>
<keyword evidence="2" id="KW-1185">Reference proteome</keyword>
<gene>
    <name evidence="1" type="ORF">BgramDRAFT_6119</name>
</gene>
<proteinExistence type="predicted"/>
<evidence type="ECO:0000313" key="2">
    <source>
        <dbReference type="Proteomes" id="UP000005045"/>
    </source>
</evidence>
<comment type="caution">
    <text evidence="1">The sequence shown here is derived from an EMBL/GenBank/DDBJ whole genome shotgun (WGS) entry which is preliminary data.</text>
</comment>
<reference evidence="1 2" key="1">
    <citation type="submission" date="2008-03" db="EMBL/GenBank/DDBJ databases">
        <title>Sequencing of the draft genome and assembly of Burkholderia graminis C4D1M.</title>
        <authorList>
            <consortium name="US DOE Joint Genome Institute (JGI-PGF)"/>
            <person name="Copeland A."/>
            <person name="Lucas S."/>
            <person name="Lapidus A."/>
            <person name="Glavina del Rio T."/>
            <person name="Dalin E."/>
            <person name="Tice H."/>
            <person name="Bruce D."/>
            <person name="Goodwin L."/>
            <person name="Pitluck S."/>
            <person name="Larimer F."/>
            <person name="Land M.L."/>
            <person name="Hauser L."/>
            <person name="Tiedje J."/>
            <person name="Richardson P."/>
        </authorList>
    </citation>
    <scope>NUCLEOTIDE SEQUENCE [LARGE SCALE GENOMIC DNA]</scope>
    <source>
        <strain evidence="2">ATCC 700544 / DSM 17151 / LMG 18924 / NCIMB 13744 / C4D1M</strain>
    </source>
</reference>
<name>B1G9U9_PARG4</name>
<dbReference type="Proteomes" id="UP000005045">
    <property type="component" value="Unassembled WGS sequence"/>
</dbReference>
<dbReference type="AlphaFoldDB" id="B1G9U9"/>
<accession>B1G9U9</accession>
<organism evidence="1 2">
    <name type="scientific">Paraburkholderia graminis (strain ATCC 700544 / DSM 17151 / LMG 18924 / NCIMB 13744 / C4D1M)</name>
    <dbReference type="NCBI Taxonomy" id="396598"/>
    <lineage>
        <taxon>Bacteria</taxon>
        <taxon>Pseudomonadati</taxon>
        <taxon>Pseudomonadota</taxon>
        <taxon>Betaproteobacteria</taxon>
        <taxon>Burkholderiales</taxon>
        <taxon>Burkholderiaceae</taxon>
        <taxon>Paraburkholderia</taxon>
    </lineage>
</organism>